<dbReference type="RefSeq" id="WP_346114586.1">
    <property type="nucleotide sequence ID" value="NZ_BAAAMU010000171.1"/>
</dbReference>
<feature type="region of interest" description="Disordered" evidence="1">
    <location>
        <begin position="84"/>
        <end position="106"/>
    </location>
</feature>
<evidence type="ECO:0000313" key="3">
    <source>
        <dbReference type="Proteomes" id="UP001500064"/>
    </source>
</evidence>
<proteinExistence type="predicted"/>
<name>A0ABN2HMS4_9ACTN</name>
<evidence type="ECO:0000256" key="1">
    <source>
        <dbReference type="SAM" id="MobiDB-lite"/>
    </source>
</evidence>
<reference evidence="2 3" key="1">
    <citation type="journal article" date="2019" name="Int. J. Syst. Evol. Microbiol.">
        <title>The Global Catalogue of Microorganisms (GCM) 10K type strain sequencing project: providing services to taxonomists for standard genome sequencing and annotation.</title>
        <authorList>
            <consortium name="The Broad Institute Genomics Platform"/>
            <consortium name="The Broad Institute Genome Sequencing Center for Infectious Disease"/>
            <person name="Wu L."/>
            <person name="Ma J."/>
        </authorList>
    </citation>
    <scope>NUCLEOTIDE SEQUENCE [LARGE SCALE GENOMIC DNA]</scope>
    <source>
        <strain evidence="2 3">JCM 13929</strain>
    </source>
</reference>
<gene>
    <name evidence="2" type="ORF">GCM10009733_103320</name>
</gene>
<evidence type="ECO:0000313" key="2">
    <source>
        <dbReference type="EMBL" id="GAA1690462.1"/>
    </source>
</evidence>
<comment type="caution">
    <text evidence="2">The sequence shown here is derived from an EMBL/GenBank/DDBJ whole genome shotgun (WGS) entry which is preliminary data.</text>
</comment>
<dbReference type="EMBL" id="BAAAMU010000171">
    <property type="protein sequence ID" value="GAA1690462.1"/>
    <property type="molecule type" value="Genomic_DNA"/>
</dbReference>
<feature type="compositionally biased region" description="Basic and acidic residues" evidence="1">
    <location>
        <begin position="95"/>
        <end position="106"/>
    </location>
</feature>
<organism evidence="2 3">
    <name type="scientific">Nonomuraea maheshkhaliensis</name>
    <dbReference type="NCBI Taxonomy" id="419590"/>
    <lineage>
        <taxon>Bacteria</taxon>
        <taxon>Bacillati</taxon>
        <taxon>Actinomycetota</taxon>
        <taxon>Actinomycetes</taxon>
        <taxon>Streptosporangiales</taxon>
        <taxon>Streptosporangiaceae</taxon>
        <taxon>Nonomuraea</taxon>
    </lineage>
</organism>
<accession>A0ABN2HMS4</accession>
<protein>
    <submittedName>
        <fullName evidence="2">Uncharacterized protein</fullName>
    </submittedName>
</protein>
<dbReference type="Proteomes" id="UP001500064">
    <property type="component" value="Unassembled WGS sequence"/>
</dbReference>
<keyword evidence="3" id="KW-1185">Reference proteome</keyword>
<sequence>MADHRHTVEGLAAMYGHTWVISTDLVIGVAAYRRVNLPISAFGERLNVLVASDLVELAARLAEQEHIPIRGRVLPRKPLALAAAPNHTHRPVSARPERLWEGHTQG</sequence>